<comment type="caution">
    <text evidence="4">The sequence shown here is derived from an EMBL/GenBank/DDBJ whole genome shotgun (WGS) entry which is preliminary data.</text>
</comment>
<dbReference type="Proteomes" id="UP000274545">
    <property type="component" value="Unassembled WGS sequence"/>
</dbReference>
<dbReference type="CDD" id="cd13831">
    <property type="entry name" value="HU"/>
    <property type="match status" value="1"/>
</dbReference>
<dbReference type="PANTHER" id="PTHR33175">
    <property type="entry name" value="DNA-BINDING PROTEIN HU"/>
    <property type="match status" value="1"/>
</dbReference>
<reference evidence="5 7" key="4">
    <citation type="journal article" date="2019" name="Genome Biol. Evol.">
        <title>Toxin and genome evolution in a Drosophila defensive symbiosis.</title>
        <authorList>
            <person name="Ballinger M.J."/>
            <person name="Gawryluk R.M."/>
            <person name="Perlman S.J."/>
        </authorList>
    </citation>
    <scope>NUCLEOTIDE SEQUENCE [LARGE SCALE GENOMIC DNA]</scope>
    <source>
        <strain evidence="7">sNeo</strain>
        <strain evidence="5">SNeo</strain>
    </source>
</reference>
<dbReference type="RefSeq" id="WP_040093842.1">
    <property type="nucleotide sequence ID" value="NZ_CM020866.1"/>
</dbReference>
<proteinExistence type="inferred from homology"/>
<evidence type="ECO:0000313" key="7">
    <source>
        <dbReference type="Proteomes" id="UP000274545"/>
    </source>
</evidence>
<evidence type="ECO:0000313" key="6">
    <source>
        <dbReference type="Proteomes" id="UP000031565"/>
    </source>
</evidence>
<dbReference type="AlphaFoldDB" id="A0A2P6FEZ1"/>
<evidence type="ECO:0000256" key="3">
    <source>
        <dbReference type="RuleBase" id="RU003939"/>
    </source>
</evidence>
<reference evidence="4" key="3">
    <citation type="submission" date="2017-11" db="EMBL/GenBank/DDBJ databases">
        <title>Cell-free culture of the endosymbiotic bacteria Spiroplasma poulsonii highlights bacterial genes involved in host-symbiont interactions.</title>
        <authorList>
            <person name="Masson F."/>
            <person name="Calderon Copete S.P."/>
            <person name="Schupfer F."/>
            <person name="Garcia-Arraez G."/>
            <person name="Lemaitre B."/>
        </authorList>
    </citation>
    <scope>NUCLEOTIDE SEQUENCE</scope>
    <source>
        <strain evidence="4">MSRO</strain>
    </source>
</reference>
<dbReference type="Pfam" id="PF00216">
    <property type="entry name" value="Bac_DNA_binding"/>
    <property type="match status" value="1"/>
</dbReference>
<dbReference type="EMBL" id="RAHC01000022">
    <property type="protein sequence ID" value="RUP75294.1"/>
    <property type="molecule type" value="Genomic_DNA"/>
</dbReference>
<dbReference type="SMART" id="SM00411">
    <property type="entry name" value="BHL"/>
    <property type="match status" value="1"/>
</dbReference>
<dbReference type="STRING" id="2138.SMSRO_v1c16330"/>
<accession>A0A2P6FEZ1</accession>
<dbReference type="EMBL" id="JTLV02000001">
    <property type="protein sequence ID" value="PQM31934.1"/>
    <property type="molecule type" value="Genomic_DNA"/>
</dbReference>
<dbReference type="Proteomes" id="UP000031565">
    <property type="component" value="Unassembled WGS sequence"/>
</dbReference>
<dbReference type="PROSITE" id="PS00045">
    <property type="entry name" value="HISTONE_LIKE"/>
    <property type="match status" value="1"/>
</dbReference>
<keyword evidence="2 4" id="KW-0238">DNA-binding</keyword>
<reference evidence="4" key="1">
    <citation type="submission" date="2014-10" db="EMBL/GenBank/DDBJ databases">
        <authorList>
            <person name="Seo M.-J."/>
            <person name="Seok Y.J."/>
            <person name="Cha I.-T."/>
        </authorList>
    </citation>
    <scope>NUCLEOTIDE SEQUENCE</scope>
    <source>
        <strain evidence="4">MSRO</strain>
    </source>
</reference>
<dbReference type="OrthoDB" id="9799835at2"/>
<dbReference type="Gene3D" id="4.10.520.10">
    <property type="entry name" value="IHF-like DNA-binding proteins"/>
    <property type="match status" value="1"/>
</dbReference>
<dbReference type="InterPro" id="IPR010992">
    <property type="entry name" value="IHF-like_DNA-bd_dom_sf"/>
</dbReference>
<evidence type="ECO:0000256" key="2">
    <source>
        <dbReference type="ARBA" id="ARBA00023125"/>
    </source>
</evidence>
<keyword evidence="1" id="KW-0226">DNA condensation</keyword>
<dbReference type="GO" id="GO:0030527">
    <property type="term" value="F:structural constituent of chromatin"/>
    <property type="evidence" value="ECO:0007669"/>
    <property type="project" value="InterPro"/>
</dbReference>
<dbReference type="PRINTS" id="PR01727">
    <property type="entry name" value="DNABINDINGHU"/>
</dbReference>
<dbReference type="PANTHER" id="PTHR33175:SF3">
    <property type="entry name" value="DNA-BINDING PROTEIN HU-BETA"/>
    <property type="match status" value="1"/>
</dbReference>
<sequence>MSKKELAELIAGQFNLLKSQAGEIVDFAFDRIKENLVTGNEVAIAGFGKFFVSARAAREGRNPATSETIKIPASKAAKFKAAKQLKDALN</sequence>
<comment type="similarity">
    <text evidence="3">Belongs to the bacterial histone-like protein family.</text>
</comment>
<gene>
    <name evidence="4" type="primary">hup</name>
    <name evidence="5" type="ORF">D6D54_08700</name>
    <name evidence="4" type="ORF">SMSRO_SF018000</name>
</gene>
<keyword evidence="6" id="KW-1185">Reference proteome</keyword>
<reference evidence="4 6" key="2">
    <citation type="journal article" date="2015" name="MBio">
        <title>Genome sequence of the Drosophila melanogaster male-killing Spiroplasma strain MSRO endosymbiont.</title>
        <authorList>
            <person name="Paredes J.C."/>
            <person name="Herren J.K."/>
            <person name="Schupfer F."/>
            <person name="Marin R."/>
            <person name="Claverol S."/>
            <person name="Kuo C.H."/>
            <person name="Lemaitre B."/>
            <person name="Beven L."/>
        </authorList>
    </citation>
    <scope>NUCLEOTIDE SEQUENCE [LARGE SCALE GENOMIC DNA]</scope>
    <source>
        <strain evidence="4 6">MSRO</strain>
    </source>
</reference>
<dbReference type="SUPFAM" id="SSF47729">
    <property type="entry name" value="IHF-like DNA-binding proteins"/>
    <property type="match status" value="1"/>
</dbReference>
<dbReference type="GO" id="GO:0003677">
    <property type="term" value="F:DNA binding"/>
    <property type="evidence" value="ECO:0007669"/>
    <property type="project" value="UniProtKB-KW"/>
</dbReference>
<evidence type="ECO:0000313" key="5">
    <source>
        <dbReference type="EMBL" id="RUP75294.1"/>
    </source>
</evidence>
<name>A0A2P6FEZ1_9MOLU</name>
<dbReference type="InterPro" id="IPR020816">
    <property type="entry name" value="Histone-like_DNA-bd_CS"/>
</dbReference>
<evidence type="ECO:0000256" key="1">
    <source>
        <dbReference type="ARBA" id="ARBA00023067"/>
    </source>
</evidence>
<organism evidence="4 6">
    <name type="scientific">Spiroplasma poulsonii</name>
    <dbReference type="NCBI Taxonomy" id="2138"/>
    <lineage>
        <taxon>Bacteria</taxon>
        <taxon>Bacillati</taxon>
        <taxon>Mycoplasmatota</taxon>
        <taxon>Mollicutes</taxon>
        <taxon>Entomoplasmatales</taxon>
        <taxon>Spiroplasmataceae</taxon>
        <taxon>Spiroplasma</taxon>
    </lineage>
</organism>
<evidence type="ECO:0000313" key="4">
    <source>
        <dbReference type="EMBL" id="PQM31934.1"/>
    </source>
</evidence>
<dbReference type="GO" id="GO:0030261">
    <property type="term" value="P:chromosome condensation"/>
    <property type="evidence" value="ECO:0007669"/>
    <property type="project" value="UniProtKB-KW"/>
</dbReference>
<protein>
    <submittedName>
        <fullName evidence="4">DNA-binding protein HU</fullName>
    </submittedName>
    <submittedName>
        <fullName evidence="5">HU family DNA-binding protein</fullName>
    </submittedName>
</protein>
<dbReference type="InterPro" id="IPR000119">
    <property type="entry name" value="Hist_DNA-bd"/>
</dbReference>